<dbReference type="EMBL" id="EQ973977">
    <property type="protein sequence ID" value="EEF36462.1"/>
    <property type="molecule type" value="Genomic_DNA"/>
</dbReference>
<keyword evidence="8" id="KW-1185">Reference proteome</keyword>
<dbReference type="eggNOG" id="KOG1192">
    <property type="taxonomic scope" value="Eukaryota"/>
</dbReference>
<name>B9SIX3_RICCO</name>
<evidence type="ECO:0000256" key="2">
    <source>
        <dbReference type="ARBA" id="ARBA00009995"/>
    </source>
</evidence>
<evidence type="ECO:0000256" key="5">
    <source>
        <dbReference type="RuleBase" id="RU003718"/>
    </source>
</evidence>
<dbReference type="Proteomes" id="UP000008311">
    <property type="component" value="Unassembled WGS sequence"/>
</dbReference>
<comment type="catalytic activity">
    <reaction evidence="4">
        <text>an anthocyanidin + UDP-alpha-D-glucose + H(+) = an anthocyanidin 3-O-beta-D-glucoside + UDP</text>
        <dbReference type="Rhea" id="RHEA:20093"/>
        <dbReference type="ChEBI" id="CHEBI:15378"/>
        <dbReference type="ChEBI" id="CHEBI:16307"/>
        <dbReference type="ChEBI" id="CHEBI:58223"/>
        <dbReference type="ChEBI" id="CHEBI:58885"/>
        <dbReference type="ChEBI" id="CHEBI:143576"/>
        <dbReference type="EC" id="2.4.1.115"/>
    </reaction>
</comment>
<dbReference type="InParanoid" id="B9SIX3"/>
<evidence type="ECO:0000313" key="8">
    <source>
        <dbReference type="Proteomes" id="UP000008311"/>
    </source>
</evidence>
<reference evidence="8" key="1">
    <citation type="journal article" date="2010" name="Nat. Biotechnol.">
        <title>Draft genome sequence of the oilseed species Ricinus communis.</title>
        <authorList>
            <person name="Chan A.P."/>
            <person name="Crabtree J."/>
            <person name="Zhao Q."/>
            <person name="Lorenzi H."/>
            <person name="Orvis J."/>
            <person name="Puiu D."/>
            <person name="Melake-Berhan A."/>
            <person name="Jones K.M."/>
            <person name="Redman J."/>
            <person name="Chen G."/>
            <person name="Cahoon E.B."/>
            <person name="Gedil M."/>
            <person name="Stanke M."/>
            <person name="Haas B.J."/>
            <person name="Wortman J.R."/>
            <person name="Fraser-Liggett C.M."/>
            <person name="Ravel J."/>
            <person name="Rabinowicz P.D."/>
        </authorList>
    </citation>
    <scope>NUCLEOTIDE SEQUENCE [LARGE SCALE GENOMIC DNA]</scope>
    <source>
        <strain evidence="8">cv. Hale</strain>
    </source>
</reference>
<dbReference type="InterPro" id="IPR002213">
    <property type="entry name" value="UDP_glucos_trans"/>
</dbReference>
<dbReference type="GO" id="GO:0080044">
    <property type="term" value="F:quercetin 7-O-glucosyltransferase activity"/>
    <property type="evidence" value="ECO:0000318"/>
    <property type="project" value="GO_Central"/>
</dbReference>
<proteinExistence type="inferred from homology"/>
<evidence type="ECO:0000256" key="4">
    <source>
        <dbReference type="ARBA" id="ARBA00047606"/>
    </source>
</evidence>
<sequence length="427" mass="47456">MLQLGAILHSRGFSITVAHTRFNFPNTSNHPDFSFFPLSDGITSPTLFYDDFISFLSLLNATSEAPLRESLLQMAQNQGGQDGKLPCIIYDGLMYFVADVAQSLKLPCIILRTSCAANLLTYDAFPRLRNEGYLPAQDSTSLGFVPGLHPLRFKDLPANSFNLDSLLWFMATVSDTRSSLAIIWNTMDSLERSSLIKIHMQSEVPFFPIGPMHKIVPASSSSLLEEDNNCIPWLDKQAAKTVIYISLGSIAIIDKNELTEMTWGLVNSSQQFLWVIRPGSIQGSSWTELLPDGFREAVGERGCIVKWAPQRKVLAHPAVGGFLSHCGWNSTLESISEGVPMICRPRYGDQRVIARNVTHVWRVGLELGNKLERGEIQQAVQNLMVDKGGEEMRQRVMDLKEKIKLSIAKGGSSYKSLNELVELIASC</sequence>
<organism evidence="7 8">
    <name type="scientific">Ricinus communis</name>
    <name type="common">Castor bean</name>
    <dbReference type="NCBI Taxonomy" id="3988"/>
    <lineage>
        <taxon>Eukaryota</taxon>
        <taxon>Viridiplantae</taxon>
        <taxon>Streptophyta</taxon>
        <taxon>Embryophyta</taxon>
        <taxon>Tracheophyta</taxon>
        <taxon>Spermatophyta</taxon>
        <taxon>Magnoliopsida</taxon>
        <taxon>eudicotyledons</taxon>
        <taxon>Gunneridae</taxon>
        <taxon>Pentapetalae</taxon>
        <taxon>rosids</taxon>
        <taxon>fabids</taxon>
        <taxon>Malpighiales</taxon>
        <taxon>Euphorbiaceae</taxon>
        <taxon>Acalyphoideae</taxon>
        <taxon>Acalypheae</taxon>
        <taxon>Ricinus</taxon>
    </lineage>
</organism>
<dbReference type="EC" id="2.4.1.-" evidence="6"/>
<dbReference type="FunFam" id="3.40.50.2000:FF:000120">
    <property type="entry name" value="UDP-glycosyltransferase 76C1"/>
    <property type="match status" value="1"/>
</dbReference>
<dbReference type="PANTHER" id="PTHR11926:SF1489">
    <property type="entry name" value="HEXOSYLTRANSFERASE-RELATED"/>
    <property type="match status" value="1"/>
</dbReference>
<gene>
    <name evidence="7" type="ORF">RCOM_0790960</name>
</gene>
<evidence type="ECO:0000256" key="6">
    <source>
        <dbReference type="RuleBase" id="RU362057"/>
    </source>
</evidence>
<dbReference type="FunFam" id="3.40.50.2000:FF:000040">
    <property type="entry name" value="UDP-glycosyltransferase 76C1"/>
    <property type="match status" value="1"/>
</dbReference>
<dbReference type="GO" id="GO:0047213">
    <property type="term" value="F:anthocyanidin 3-O-glucosyltransferase activity"/>
    <property type="evidence" value="ECO:0007669"/>
    <property type="project" value="UniProtKB-EC"/>
</dbReference>
<comment type="similarity">
    <text evidence="2 5">Belongs to the UDP-glycosyltransferase family.</text>
</comment>
<evidence type="ECO:0000256" key="1">
    <source>
        <dbReference type="ARBA" id="ARBA00004935"/>
    </source>
</evidence>
<dbReference type="GO" id="GO:0080043">
    <property type="term" value="F:quercetin 3-O-glucosyltransferase activity"/>
    <property type="evidence" value="ECO:0000318"/>
    <property type="project" value="GO_Central"/>
</dbReference>
<dbReference type="PROSITE" id="PS00375">
    <property type="entry name" value="UDPGT"/>
    <property type="match status" value="1"/>
</dbReference>
<dbReference type="GO" id="GO:0009718">
    <property type="term" value="P:anthocyanin-containing compound biosynthetic process"/>
    <property type="evidence" value="ECO:0007669"/>
    <property type="project" value="UniProtKB-UniPathway"/>
</dbReference>
<protein>
    <recommendedName>
        <fullName evidence="6">Glycosyltransferase</fullName>
        <ecNumber evidence="6">2.4.1.-</ecNumber>
    </recommendedName>
</protein>
<dbReference type="AlphaFoldDB" id="B9SIX3"/>
<accession>B9SIX3</accession>
<dbReference type="Pfam" id="PF00201">
    <property type="entry name" value="UDPGT"/>
    <property type="match status" value="1"/>
</dbReference>
<keyword evidence="3 5" id="KW-0808">Transferase</keyword>
<dbReference type="CDD" id="cd03784">
    <property type="entry name" value="GT1_Gtf-like"/>
    <property type="match status" value="1"/>
</dbReference>
<keyword evidence="5 7" id="KW-0328">Glycosyltransferase</keyword>
<dbReference type="UniPathway" id="UPA00009"/>
<evidence type="ECO:0000256" key="3">
    <source>
        <dbReference type="ARBA" id="ARBA00022679"/>
    </source>
</evidence>
<dbReference type="SUPFAM" id="SSF53756">
    <property type="entry name" value="UDP-Glycosyltransferase/glycogen phosphorylase"/>
    <property type="match status" value="1"/>
</dbReference>
<dbReference type="PANTHER" id="PTHR11926">
    <property type="entry name" value="GLUCOSYL/GLUCURONOSYL TRANSFERASES"/>
    <property type="match status" value="1"/>
</dbReference>
<comment type="pathway">
    <text evidence="1">Pigment biosynthesis; anthocyanin biosynthesis.</text>
</comment>
<dbReference type="Gene3D" id="3.40.50.2000">
    <property type="entry name" value="Glycogen Phosphorylase B"/>
    <property type="match status" value="2"/>
</dbReference>
<evidence type="ECO:0000313" key="7">
    <source>
        <dbReference type="EMBL" id="EEF36462.1"/>
    </source>
</evidence>
<dbReference type="GO" id="GO:0005737">
    <property type="term" value="C:cytoplasm"/>
    <property type="evidence" value="ECO:0000318"/>
    <property type="project" value="GO_Central"/>
</dbReference>
<dbReference type="InterPro" id="IPR035595">
    <property type="entry name" value="UDP_glycos_trans_CS"/>
</dbReference>